<evidence type="ECO:0000256" key="3">
    <source>
        <dbReference type="ARBA" id="ARBA00022692"/>
    </source>
</evidence>
<keyword evidence="5 6" id="KW-0472">Membrane</keyword>
<evidence type="ECO:0000256" key="5">
    <source>
        <dbReference type="ARBA" id="ARBA00023136"/>
    </source>
</evidence>
<dbReference type="Proteomes" id="UP000266677">
    <property type="component" value="Unassembled WGS sequence"/>
</dbReference>
<keyword evidence="4 6" id="KW-1133">Transmembrane helix</keyword>
<evidence type="ECO:0000256" key="6">
    <source>
        <dbReference type="SAM" id="Phobius"/>
    </source>
</evidence>
<dbReference type="SUPFAM" id="SSF56281">
    <property type="entry name" value="Metallo-hydrolase/oxidoreductase"/>
    <property type="match status" value="1"/>
</dbReference>
<evidence type="ECO:0000313" key="8">
    <source>
        <dbReference type="EMBL" id="RJO70139.1"/>
    </source>
</evidence>
<comment type="caution">
    <text evidence="8">The sequence shown here is derived from an EMBL/GenBank/DDBJ whole genome shotgun (WGS) entry which is preliminary data.</text>
</comment>
<dbReference type="InterPro" id="IPR052159">
    <property type="entry name" value="Competence_DNA_uptake"/>
</dbReference>
<dbReference type="CDD" id="cd07731">
    <property type="entry name" value="ComA-like_MBL-fold"/>
    <property type="match status" value="1"/>
</dbReference>
<organism evidence="8 9">
    <name type="scientific">Nocardia panacis</name>
    <dbReference type="NCBI Taxonomy" id="2340916"/>
    <lineage>
        <taxon>Bacteria</taxon>
        <taxon>Bacillati</taxon>
        <taxon>Actinomycetota</taxon>
        <taxon>Actinomycetes</taxon>
        <taxon>Mycobacteriales</taxon>
        <taxon>Nocardiaceae</taxon>
        <taxon>Nocardia</taxon>
    </lineage>
</organism>
<comment type="subcellular location">
    <subcellularLocation>
        <location evidence="1">Cell membrane</location>
        <topology evidence="1">Multi-pass membrane protein</topology>
    </subcellularLocation>
</comment>
<feature type="transmembrane region" description="Helical" evidence="6">
    <location>
        <begin position="429"/>
        <end position="446"/>
    </location>
</feature>
<feature type="transmembrane region" description="Helical" evidence="6">
    <location>
        <begin position="281"/>
        <end position="297"/>
    </location>
</feature>
<feature type="transmembrane region" description="Helical" evidence="6">
    <location>
        <begin position="361"/>
        <end position="385"/>
    </location>
</feature>
<dbReference type="NCBIfam" id="TIGR00360">
    <property type="entry name" value="ComEC_N-term"/>
    <property type="match status" value="1"/>
</dbReference>
<dbReference type="InterPro" id="IPR001279">
    <property type="entry name" value="Metallo-B-lactamas"/>
</dbReference>
<feature type="transmembrane region" description="Helical" evidence="6">
    <location>
        <begin position="40"/>
        <end position="63"/>
    </location>
</feature>
<feature type="transmembrane region" description="Helical" evidence="6">
    <location>
        <begin position="256"/>
        <end position="275"/>
    </location>
</feature>
<dbReference type="OrthoDB" id="7177610at2"/>
<evidence type="ECO:0000313" key="9">
    <source>
        <dbReference type="Proteomes" id="UP000266677"/>
    </source>
</evidence>
<dbReference type="GO" id="GO:0005886">
    <property type="term" value="C:plasma membrane"/>
    <property type="evidence" value="ECO:0007669"/>
    <property type="project" value="UniProtKB-SubCell"/>
</dbReference>
<dbReference type="PANTHER" id="PTHR30619">
    <property type="entry name" value="DNA INTERNALIZATION/COMPETENCE PROTEIN COMEC/REC2"/>
    <property type="match status" value="1"/>
</dbReference>
<dbReference type="InterPro" id="IPR004477">
    <property type="entry name" value="ComEC_N"/>
</dbReference>
<feature type="transmembrane region" description="Helical" evidence="6">
    <location>
        <begin position="231"/>
        <end position="249"/>
    </location>
</feature>
<dbReference type="Pfam" id="PF00753">
    <property type="entry name" value="Lactamase_B"/>
    <property type="match status" value="1"/>
</dbReference>
<dbReference type="Pfam" id="PF03772">
    <property type="entry name" value="Competence"/>
    <property type="match status" value="1"/>
</dbReference>
<feature type="transmembrane region" description="Helical" evidence="6">
    <location>
        <begin position="397"/>
        <end position="417"/>
    </location>
</feature>
<dbReference type="PANTHER" id="PTHR30619:SF1">
    <property type="entry name" value="RECOMBINATION PROTEIN 2"/>
    <property type="match status" value="1"/>
</dbReference>
<keyword evidence="9" id="KW-1185">Reference proteome</keyword>
<dbReference type="AlphaFoldDB" id="A0A3A4KLH5"/>
<sequence length="791" mass="81705">MAALVSGWRVGALVAGGLVVAAIGLWVLLLWAVAHRRERVRVVAVVALGGVVIGAGFAVAAAWREYRVSAHPLRAVAGQTAQVVLTPTGDPKAVRAKAFGGERWVVRAELRSYRRGGVDTGAGGAVVVLASGAQWAQVLPGRPVAVRARVESPRRHDLTVATLFASGPPEVAGELPWWQGVAGVVRRRLSDAAAGALSPDAAGVVPALVAGDTSKLPEQVEQDFEIAGLEHLLVVSGANFTLLLAAVLCVTRFLTLGPRTSVVLAAVVLLLFVVVARPDPSVLRAAAMGAVTLLALLTGRRKQALPALCTAVIGLLAVWPELAVRAGFALSVLATAGLILLAPSWADWLRARGCWRRPAEALAVAVAAFVVTTPLLIALSGRISVVSILANVLVEPVIGPITVLGVLGAVLAVFWMPGAELVLWCAKPFVWWLCAVAERLAAVPGAEITVPGGAAGGLAAAALLAVGVIGLRSRRVRRIAAVVAIGFGAVLIPVRLWHPGWPTSGWIVAACDVGQGDGFVLAVARGSAIVVDVGPEPRAMRACLDRLGINTIPLLILSHPHADHIGGLAGALQGRAVAAIAVGPGELVAEAPRPANHRAAHGVSHAASGGHGESGDIRTVIALAHAGRIPLIELAAGEVFRFGTVELDILAPIDSGRRPTQPLPNDEANNRSIILTATTATTRILFTGDAEADAQRALLRSGALVRADILKVPHHGSRTTAPEFLEAVHPRLALVSVGADNTFGHPNPAILAQLAGLGAAVARTDRQGDILVATAGPHLRTLTAHRRDRAH</sequence>
<reference evidence="8 9" key="1">
    <citation type="submission" date="2018-09" db="EMBL/GenBank/DDBJ databases">
        <title>YIM PH21274 draft genome.</title>
        <authorList>
            <person name="Miao C."/>
        </authorList>
    </citation>
    <scope>NUCLEOTIDE SEQUENCE [LARGE SCALE GENOMIC DNA]</scope>
    <source>
        <strain evidence="8 9">YIM PH 21724</strain>
    </source>
</reference>
<evidence type="ECO:0000256" key="2">
    <source>
        <dbReference type="ARBA" id="ARBA00022475"/>
    </source>
</evidence>
<gene>
    <name evidence="8" type="ORF">D5S18_28715</name>
</gene>
<proteinExistence type="predicted"/>
<keyword evidence="2" id="KW-1003">Cell membrane</keyword>
<feature type="transmembrane region" description="Helical" evidence="6">
    <location>
        <begin position="452"/>
        <end position="471"/>
    </location>
</feature>
<feature type="transmembrane region" description="Helical" evidence="6">
    <location>
        <begin position="12"/>
        <end position="33"/>
    </location>
</feature>
<dbReference type="InterPro" id="IPR036866">
    <property type="entry name" value="RibonucZ/Hydroxyglut_hydro"/>
</dbReference>
<name>A0A3A4KLH5_9NOCA</name>
<keyword evidence="3 6" id="KW-0812">Transmembrane</keyword>
<evidence type="ECO:0000259" key="7">
    <source>
        <dbReference type="SMART" id="SM00849"/>
    </source>
</evidence>
<feature type="transmembrane region" description="Helical" evidence="6">
    <location>
        <begin position="478"/>
        <end position="497"/>
    </location>
</feature>
<feature type="transmembrane region" description="Helical" evidence="6">
    <location>
        <begin position="304"/>
        <end position="322"/>
    </location>
</feature>
<feature type="transmembrane region" description="Helical" evidence="6">
    <location>
        <begin position="328"/>
        <end position="349"/>
    </location>
</feature>
<evidence type="ECO:0000256" key="4">
    <source>
        <dbReference type="ARBA" id="ARBA00022989"/>
    </source>
</evidence>
<dbReference type="SMART" id="SM00849">
    <property type="entry name" value="Lactamase_B"/>
    <property type="match status" value="1"/>
</dbReference>
<dbReference type="InterPro" id="IPR035681">
    <property type="entry name" value="ComA-like_MBL"/>
</dbReference>
<protein>
    <submittedName>
        <fullName evidence="8">ComEC/Rec2 family competence protein</fullName>
    </submittedName>
</protein>
<feature type="domain" description="Metallo-beta-lactamase" evidence="7">
    <location>
        <begin position="515"/>
        <end position="740"/>
    </location>
</feature>
<dbReference type="Gene3D" id="3.60.15.10">
    <property type="entry name" value="Ribonuclease Z/Hydroxyacylglutathione hydrolase-like"/>
    <property type="match status" value="1"/>
</dbReference>
<dbReference type="EMBL" id="QZFU01000041">
    <property type="protein sequence ID" value="RJO70139.1"/>
    <property type="molecule type" value="Genomic_DNA"/>
</dbReference>
<accession>A0A3A4KLH5</accession>
<evidence type="ECO:0000256" key="1">
    <source>
        <dbReference type="ARBA" id="ARBA00004651"/>
    </source>
</evidence>